<proteinExistence type="predicted"/>
<accession>A0A1Z3HJJ7</accession>
<gene>
    <name evidence="1" type="ORF">XM38_014020</name>
</gene>
<dbReference type="SUPFAM" id="SSF52540">
    <property type="entry name" value="P-loop containing nucleoside triphosphate hydrolases"/>
    <property type="match status" value="1"/>
</dbReference>
<dbReference type="KEGG" id="hhg:XM38_014020"/>
<evidence type="ECO:0000313" key="1">
    <source>
        <dbReference type="EMBL" id="ASC70463.1"/>
    </source>
</evidence>
<reference evidence="1 2" key="1">
    <citation type="journal article" date="2016" name="Biochim. Biophys. Acta">
        <title>Characterization of red-shifted phycobilisomes isolated from the chlorophyll f-containing cyanobacterium Halomicronema hongdechloris.</title>
        <authorList>
            <person name="Li Y."/>
            <person name="Lin Y."/>
            <person name="Garvey C.J."/>
            <person name="Birch D."/>
            <person name="Corkery R.W."/>
            <person name="Loughlin P.C."/>
            <person name="Scheer H."/>
            <person name="Willows R.D."/>
            <person name="Chen M."/>
        </authorList>
    </citation>
    <scope>NUCLEOTIDE SEQUENCE [LARGE SCALE GENOMIC DNA]</scope>
    <source>
        <strain evidence="1 2">C2206</strain>
    </source>
</reference>
<dbReference type="AlphaFoldDB" id="A0A1Z3HJJ7"/>
<dbReference type="EMBL" id="CP021983">
    <property type="protein sequence ID" value="ASC70463.1"/>
    <property type="molecule type" value="Genomic_DNA"/>
</dbReference>
<keyword evidence="2" id="KW-1185">Reference proteome</keyword>
<evidence type="ECO:0000313" key="2">
    <source>
        <dbReference type="Proteomes" id="UP000191901"/>
    </source>
</evidence>
<dbReference type="InterPro" id="IPR027417">
    <property type="entry name" value="P-loop_NTPase"/>
</dbReference>
<sequence length="156" mass="17327">MLPSHHLGAALLVVGPPDSGKSVLSHALFRALLPEYPDVFLQRAQWDGEGNWTLELPESATAADREAFKLFYKGGLTAGFFPYQAQAILQLRRRKPLVIVDVGGRVQPEKVPILEACSHYLVLSSKLREVKQWHEFCGDRGNLSPLAVIHSRMALT</sequence>
<dbReference type="Proteomes" id="UP000191901">
    <property type="component" value="Chromosome"/>
</dbReference>
<name>A0A1Z3HJJ7_9CYAN</name>
<organism evidence="1 2">
    <name type="scientific">Halomicronema hongdechloris C2206</name>
    <dbReference type="NCBI Taxonomy" id="1641165"/>
    <lineage>
        <taxon>Bacteria</taxon>
        <taxon>Bacillati</taxon>
        <taxon>Cyanobacteriota</taxon>
        <taxon>Cyanophyceae</taxon>
        <taxon>Nodosilineales</taxon>
        <taxon>Nodosilineaceae</taxon>
        <taxon>Halomicronema</taxon>
    </lineage>
</organism>
<protein>
    <submittedName>
        <fullName evidence="1">Uncharacterized protein</fullName>
    </submittedName>
</protein>